<accession>A0ABR4CA32</accession>
<feature type="transmembrane region" description="Helical" evidence="2">
    <location>
        <begin position="184"/>
        <end position="205"/>
    </location>
</feature>
<dbReference type="PANTHER" id="PTHR35395:SF1">
    <property type="entry name" value="DUF6536 DOMAIN-CONTAINING PROTEIN"/>
    <property type="match status" value="1"/>
</dbReference>
<feature type="transmembrane region" description="Helical" evidence="2">
    <location>
        <begin position="633"/>
        <end position="654"/>
    </location>
</feature>
<feature type="region of interest" description="Disordered" evidence="1">
    <location>
        <begin position="39"/>
        <end position="65"/>
    </location>
</feature>
<dbReference type="Proteomes" id="UP001595075">
    <property type="component" value="Unassembled WGS sequence"/>
</dbReference>
<feature type="transmembrane region" description="Helical" evidence="2">
    <location>
        <begin position="250"/>
        <end position="267"/>
    </location>
</feature>
<evidence type="ECO:0000313" key="4">
    <source>
        <dbReference type="EMBL" id="KAL2066537.1"/>
    </source>
</evidence>
<feature type="compositionally biased region" description="Polar residues" evidence="1">
    <location>
        <begin position="52"/>
        <end position="65"/>
    </location>
</feature>
<organism evidence="4 5">
    <name type="scientific">Oculimacula yallundae</name>
    <dbReference type="NCBI Taxonomy" id="86028"/>
    <lineage>
        <taxon>Eukaryota</taxon>
        <taxon>Fungi</taxon>
        <taxon>Dikarya</taxon>
        <taxon>Ascomycota</taxon>
        <taxon>Pezizomycotina</taxon>
        <taxon>Leotiomycetes</taxon>
        <taxon>Helotiales</taxon>
        <taxon>Ploettnerulaceae</taxon>
        <taxon>Oculimacula</taxon>
    </lineage>
</organism>
<proteinExistence type="predicted"/>
<gene>
    <name evidence="4" type="ORF">VTL71DRAFT_2608</name>
</gene>
<dbReference type="EMBL" id="JAZHXI010000011">
    <property type="protein sequence ID" value="KAL2066537.1"/>
    <property type="molecule type" value="Genomic_DNA"/>
</dbReference>
<feature type="domain" description="DUF6536" evidence="3">
    <location>
        <begin position="142"/>
        <end position="290"/>
    </location>
</feature>
<keyword evidence="2" id="KW-0472">Membrane</keyword>
<keyword evidence="5" id="KW-1185">Reference proteome</keyword>
<feature type="transmembrane region" description="Helical" evidence="2">
    <location>
        <begin position="727"/>
        <end position="753"/>
    </location>
</feature>
<reference evidence="4 5" key="1">
    <citation type="journal article" date="2024" name="Commun. Biol.">
        <title>Comparative genomic analysis of thermophilic fungi reveals convergent evolutionary adaptations and gene losses.</title>
        <authorList>
            <person name="Steindorff A.S."/>
            <person name="Aguilar-Pontes M.V."/>
            <person name="Robinson A.J."/>
            <person name="Andreopoulos B."/>
            <person name="LaButti K."/>
            <person name="Kuo A."/>
            <person name="Mondo S."/>
            <person name="Riley R."/>
            <person name="Otillar R."/>
            <person name="Haridas S."/>
            <person name="Lipzen A."/>
            <person name="Grimwood J."/>
            <person name="Schmutz J."/>
            <person name="Clum A."/>
            <person name="Reid I.D."/>
            <person name="Moisan M.C."/>
            <person name="Butler G."/>
            <person name="Nguyen T.T.M."/>
            <person name="Dewar K."/>
            <person name="Conant G."/>
            <person name="Drula E."/>
            <person name="Henrissat B."/>
            <person name="Hansel C."/>
            <person name="Singer S."/>
            <person name="Hutchinson M.I."/>
            <person name="de Vries R.P."/>
            <person name="Natvig D.O."/>
            <person name="Powell A.J."/>
            <person name="Tsang A."/>
            <person name="Grigoriev I.V."/>
        </authorList>
    </citation>
    <scope>NUCLEOTIDE SEQUENCE [LARGE SCALE GENOMIC DNA]</scope>
    <source>
        <strain evidence="4 5">CBS 494.80</strain>
    </source>
</reference>
<dbReference type="Pfam" id="PF20163">
    <property type="entry name" value="DUF6536"/>
    <property type="match status" value="1"/>
</dbReference>
<evidence type="ECO:0000313" key="5">
    <source>
        <dbReference type="Proteomes" id="UP001595075"/>
    </source>
</evidence>
<feature type="transmembrane region" description="Helical" evidence="2">
    <location>
        <begin position="560"/>
        <end position="583"/>
    </location>
</feature>
<name>A0ABR4CA32_9HELO</name>
<feature type="transmembrane region" description="Helical" evidence="2">
    <location>
        <begin position="142"/>
        <end position="164"/>
    </location>
</feature>
<sequence>MSLPEPVRAVDSYVNTPSASKVTTEIASTSATSRYRIQSEDSVETPAENIEDVSTTSPSILRSSPSHTLYGNGSGAIEMSYFTPEDILEAEEDTVLIAPVPQDHTKNQFANVELLGAWYPKNKQGHPKAETFGTRLSKRHSLLYICFGLAFLVLTVNVSALAVFRTKWTAHDDFGTLFHGDCKVSARISTLAHLVINILSTLLLASSNLCMQLLASPTRREVDAAHKKGLWVDIGTPSFRNLKAIHKLRLIVWCILGLSSLPLHFFYNSVIAPTIPVNSYTWAMVTPAFMSGAAWNVSETRYYQTHWPGFSGEDWASPSFDIHFDTQIRTIQEVYTGRLHLQNSSFLRLENADCFTQYRKLFGNHSDLLLITKGVHIPAASNKYQIPPEYVPSAETIMSNSLLAYGRSRSETWEAGWLFCSNTNAIECIQPADNVNVTGWNIGGFEIDYCLSAQQSLENRCSVQYSSSLLIVICVFNATKLCCIAFTIVHFLRRRDPSLSILGGAMASFLQYPDLNTTGLESYCTRAQVVDKKGIWTAPVPTTWPGKRSRMFKAVSWKRWITLIGFALIVLISASIFLIQGIAGLKFRKGASYDASYLFKLGFGGVHPESLLGFLHGSTRASLYANVFFANSWQFEISIIYLVANSILSTMFVAREWDRYSMEGKYLRVTSRTGYQRSSYFISIPARYELPYITAFGVLHWTISQSVFIVQIERFTSKGTTSPGQRLIVCGYSCFAIIISLILGSAIVLSIFLCSYKTLPNALPLAATCSAAISASCRSPEGDTEAHKWPLRYGVVEQDKNGARLAFSTYRGARMPEVGEMVK</sequence>
<evidence type="ECO:0000256" key="2">
    <source>
        <dbReference type="SAM" id="Phobius"/>
    </source>
</evidence>
<dbReference type="PANTHER" id="PTHR35395">
    <property type="entry name" value="DUF6536 DOMAIN-CONTAINING PROTEIN"/>
    <property type="match status" value="1"/>
</dbReference>
<dbReference type="InterPro" id="IPR046623">
    <property type="entry name" value="DUF6536"/>
</dbReference>
<evidence type="ECO:0000256" key="1">
    <source>
        <dbReference type="SAM" id="MobiDB-lite"/>
    </source>
</evidence>
<comment type="caution">
    <text evidence="4">The sequence shown here is derived from an EMBL/GenBank/DDBJ whole genome shotgun (WGS) entry which is preliminary data.</text>
</comment>
<feature type="transmembrane region" description="Helical" evidence="2">
    <location>
        <begin position="469"/>
        <end position="492"/>
    </location>
</feature>
<keyword evidence="2" id="KW-0812">Transmembrane</keyword>
<protein>
    <recommendedName>
        <fullName evidence="3">DUF6536 domain-containing protein</fullName>
    </recommendedName>
</protein>
<keyword evidence="2" id="KW-1133">Transmembrane helix</keyword>
<evidence type="ECO:0000259" key="3">
    <source>
        <dbReference type="Pfam" id="PF20163"/>
    </source>
</evidence>